<name>A0ABR2U9B0_9ROSI</name>
<sequence>MQRIAQTPACNTIESNNPSPQMISDKFTYRHLDDTTPSMFKLTQPKGMKHQVLGGGATVETIAREMGFEAVLQDIYRAQVLTQRKMLSGVLNSKLNTKQLRLFRRRHI</sequence>
<reference evidence="2 3" key="1">
    <citation type="journal article" date="2024" name="G3 (Bethesda)">
        <title>Genome assembly of Hibiscus sabdariffa L. provides insights into metabolisms of medicinal natural products.</title>
        <authorList>
            <person name="Kim T."/>
        </authorList>
    </citation>
    <scope>NUCLEOTIDE SEQUENCE [LARGE SCALE GENOMIC DNA]</scope>
    <source>
        <strain evidence="2">TK-2024</strain>
        <tissue evidence="2">Old leaves</tissue>
    </source>
</reference>
<dbReference type="EMBL" id="JBBPBN010000001">
    <property type="protein sequence ID" value="KAK9046250.1"/>
    <property type="molecule type" value="Genomic_DNA"/>
</dbReference>
<evidence type="ECO:0000313" key="3">
    <source>
        <dbReference type="Proteomes" id="UP001396334"/>
    </source>
</evidence>
<dbReference type="Proteomes" id="UP001396334">
    <property type="component" value="Unassembled WGS sequence"/>
</dbReference>
<proteinExistence type="predicted"/>
<organism evidence="2 3">
    <name type="scientific">Hibiscus sabdariffa</name>
    <name type="common">roselle</name>
    <dbReference type="NCBI Taxonomy" id="183260"/>
    <lineage>
        <taxon>Eukaryota</taxon>
        <taxon>Viridiplantae</taxon>
        <taxon>Streptophyta</taxon>
        <taxon>Embryophyta</taxon>
        <taxon>Tracheophyta</taxon>
        <taxon>Spermatophyta</taxon>
        <taxon>Magnoliopsida</taxon>
        <taxon>eudicotyledons</taxon>
        <taxon>Gunneridae</taxon>
        <taxon>Pentapetalae</taxon>
        <taxon>rosids</taxon>
        <taxon>malvids</taxon>
        <taxon>Malvales</taxon>
        <taxon>Malvaceae</taxon>
        <taxon>Malvoideae</taxon>
        <taxon>Hibiscus</taxon>
    </lineage>
</organism>
<evidence type="ECO:0000256" key="1">
    <source>
        <dbReference type="SAM" id="MobiDB-lite"/>
    </source>
</evidence>
<feature type="region of interest" description="Disordered" evidence="1">
    <location>
        <begin position="1"/>
        <end position="22"/>
    </location>
</feature>
<protein>
    <submittedName>
        <fullName evidence="2">Uncharacterized protein</fullName>
    </submittedName>
</protein>
<gene>
    <name evidence="2" type="ORF">V6N11_052143</name>
</gene>
<evidence type="ECO:0000313" key="2">
    <source>
        <dbReference type="EMBL" id="KAK9046250.1"/>
    </source>
</evidence>
<accession>A0ABR2U9B0</accession>
<comment type="caution">
    <text evidence="2">The sequence shown here is derived from an EMBL/GenBank/DDBJ whole genome shotgun (WGS) entry which is preliminary data.</text>
</comment>
<keyword evidence="3" id="KW-1185">Reference proteome</keyword>